<proteinExistence type="predicted"/>
<comment type="caution">
    <text evidence="2">The sequence shown here is derived from an EMBL/GenBank/DDBJ whole genome shotgun (WGS) entry which is preliminary data.</text>
</comment>
<dbReference type="Proteomes" id="UP000280501">
    <property type="component" value="Unassembled WGS sequence"/>
</dbReference>
<dbReference type="Pfam" id="PF09346">
    <property type="entry name" value="SMI1_KNR4"/>
    <property type="match status" value="1"/>
</dbReference>
<protein>
    <submittedName>
        <fullName evidence="2">SUKH superfamily protein</fullName>
    </submittedName>
</protein>
<dbReference type="AlphaFoldDB" id="A0A3N4YJX8"/>
<dbReference type="OrthoDB" id="4827574at2"/>
<dbReference type="SMART" id="SM00860">
    <property type="entry name" value="SMI1_KNR4"/>
    <property type="match status" value="1"/>
</dbReference>
<gene>
    <name evidence="2" type="ORF">EDD34_2056</name>
</gene>
<evidence type="ECO:0000313" key="2">
    <source>
        <dbReference type="EMBL" id="RPF21429.1"/>
    </source>
</evidence>
<keyword evidence="3" id="KW-1185">Reference proteome</keyword>
<dbReference type="InterPro" id="IPR018958">
    <property type="entry name" value="Knr4/Smi1-like_dom"/>
</dbReference>
<dbReference type="Gene3D" id="3.40.1580.10">
    <property type="entry name" value="SMI1/KNR4-like"/>
    <property type="match status" value="1"/>
</dbReference>
<organism evidence="2 3">
    <name type="scientific">Myceligenerans xiligouense</name>
    <dbReference type="NCBI Taxonomy" id="253184"/>
    <lineage>
        <taxon>Bacteria</taxon>
        <taxon>Bacillati</taxon>
        <taxon>Actinomycetota</taxon>
        <taxon>Actinomycetes</taxon>
        <taxon>Micrococcales</taxon>
        <taxon>Promicromonosporaceae</taxon>
        <taxon>Myceligenerans</taxon>
    </lineage>
</organism>
<evidence type="ECO:0000313" key="3">
    <source>
        <dbReference type="Proteomes" id="UP000280501"/>
    </source>
</evidence>
<name>A0A3N4YJX8_9MICO</name>
<reference evidence="2 3" key="1">
    <citation type="submission" date="2018-11" db="EMBL/GenBank/DDBJ databases">
        <title>Sequencing the genomes of 1000 actinobacteria strains.</title>
        <authorList>
            <person name="Klenk H.-P."/>
        </authorList>
    </citation>
    <scope>NUCLEOTIDE SEQUENCE [LARGE SCALE GENOMIC DNA]</scope>
    <source>
        <strain evidence="2 3">DSM 15700</strain>
    </source>
</reference>
<dbReference type="SUPFAM" id="SSF160631">
    <property type="entry name" value="SMI1/KNR4-like"/>
    <property type="match status" value="1"/>
</dbReference>
<evidence type="ECO:0000259" key="1">
    <source>
        <dbReference type="SMART" id="SM00860"/>
    </source>
</evidence>
<feature type="domain" description="Knr4/Smi1-like" evidence="1">
    <location>
        <begin position="17"/>
        <end position="154"/>
    </location>
</feature>
<accession>A0A3N4YJX8</accession>
<dbReference type="EMBL" id="RKQZ01000001">
    <property type="protein sequence ID" value="RPF21429.1"/>
    <property type="molecule type" value="Genomic_DNA"/>
</dbReference>
<sequence>MTAGGFLRASTYWTGPDLTDGLVSAAEEKFGYCLPTSLVDLLYQCNGGVPAGTFFRMTTPTSWAPDHFEIDAILGIGGPRGFYNEDDTGSDYLIREWGYPPIGVVLCATPSGGHDTVMLDYRALGPAGEPAVAYIDEDRVPQKIADSFADFMTSLETPDDYDR</sequence>
<dbReference type="RefSeq" id="WP_123814461.1">
    <property type="nucleotide sequence ID" value="NZ_RKQZ01000001.1"/>
</dbReference>
<dbReference type="InterPro" id="IPR037883">
    <property type="entry name" value="Knr4/Smi1-like_sf"/>
</dbReference>